<dbReference type="EMBL" id="WWBZ02000001">
    <property type="protein sequence ID" value="KAF4313687.1"/>
    <property type="molecule type" value="Genomic_DNA"/>
</dbReference>
<evidence type="ECO:0000256" key="2">
    <source>
        <dbReference type="ARBA" id="ARBA00005466"/>
    </source>
</evidence>
<dbReference type="AlphaFoldDB" id="A0A8H4J8H5"/>
<dbReference type="PANTHER" id="PTHR42973:SF39">
    <property type="entry name" value="FAD-BINDING PCMH-TYPE DOMAIN-CONTAINING PROTEIN"/>
    <property type="match status" value="1"/>
</dbReference>
<dbReference type="Gene3D" id="3.40.462.20">
    <property type="match status" value="1"/>
</dbReference>
<sequence length="612" mass="64878">MLVHLAILAATALLLTSSAHAEELLTTENCKLTPSDSHWPSENEWASFNASIGGALLKSAPVASSCWPGNPLNSPKTCEEVQAGWNSSDFHAELPESVDMPYYANNSCLPPGIPGYFPERGCIVGGYPQYIVNASTEQQIATAMKWASQRNIRIIVKGTGHDLAGRSSGAFALSIWTRNFRRMDFDSSWNSTESVLIVGSGRRWREVYEAAEKAGRAVVGGADGSVGLGGHIQAGGHGPLSSTYGLAADQVYQATVVTTDGQIVTANKDQYQDLLWAIRGGTGGLYGVVTEYVLKTYPEVSNVTVGYLSMMATSDDPDSINATTEAAALITGKIPDLMDAGLAGTVYLSTGLTSLAFNPALTSPPPGIFITFQPFAFNTTPEAMTSLLALLLSTIRALPSAPNITTTEPAIHPSFNAFQTAFGQSTAVGTGGIVSSHLLSRAALTAASLRTHIQHALAARNATIGSSLLLTMVAGRGPANVPAAMRGALHPSWRRAYVHAIATGATAVDIANPDKTPEKALQEGAEWAEENLETVWRAWSPGMGAYFNEANAFLKRWREEFYGESYEGLRAVKGKYDAGGSLWVLGGVGNEEWAYDWGSGRLCRIGGGGGDY</sequence>
<proteinExistence type="inferred from homology"/>
<comment type="similarity">
    <text evidence="2">Belongs to the oxygen-dependent FAD-linked oxidoreductase family.</text>
</comment>
<evidence type="ECO:0000256" key="5">
    <source>
        <dbReference type="ARBA" id="ARBA00023002"/>
    </source>
</evidence>
<dbReference type="GO" id="GO:0016491">
    <property type="term" value="F:oxidoreductase activity"/>
    <property type="evidence" value="ECO:0007669"/>
    <property type="project" value="UniProtKB-KW"/>
</dbReference>
<evidence type="ECO:0000259" key="7">
    <source>
        <dbReference type="PROSITE" id="PS51387"/>
    </source>
</evidence>
<feature type="domain" description="FAD-binding PCMH-type" evidence="7">
    <location>
        <begin position="124"/>
        <end position="299"/>
    </location>
</feature>
<dbReference type="SUPFAM" id="SSF56176">
    <property type="entry name" value="FAD-binding/transporter-associated domain-like"/>
    <property type="match status" value="1"/>
</dbReference>
<evidence type="ECO:0000313" key="9">
    <source>
        <dbReference type="Proteomes" id="UP000572817"/>
    </source>
</evidence>
<evidence type="ECO:0000256" key="1">
    <source>
        <dbReference type="ARBA" id="ARBA00001974"/>
    </source>
</evidence>
<dbReference type="PANTHER" id="PTHR42973">
    <property type="entry name" value="BINDING OXIDOREDUCTASE, PUTATIVE (AFU_ORTHOLOGUE AFUA_1G17690)-RELATED"/>
    <property type="match status" value="1"/>
</dbReference>
<keyword evidence="6" id="KW-0732">Signal</keyword>
<reference evidence="8" key="1">
    <citation type="submission" date="2020-04" db="EMBL/GenBank/DDBJ databases">
        <title>Genome Assembly and Annotation of Botryosphaeria dothidea sdau 11-99, a Latent Pathogen of Apple Fruit Ring Rot in China.</title>
        <authorList>
            <person name="Yu C."/>
            <person name="Diao Y."/>
            <person name="Lu Q."/>
            <person name="Zhao J."/>
            <person name="Cui S."/>
            <person name="Peng C."/>
            <person name="He B."/>
            <person name="Liu H."/>
        </authorList>
    </citation>
    <scope>NUCLEOTIDE SEQUENCE [LARGE SCALE GENOMIC DNA]</scope>
    <source>
        <strain evidence="8">Sdau11-99</strain>
    </source>
</reference>
<dbReference type="InterPro" id="IPR006094">
    <property type="entry name" value="Oxid_FAD_bind_N"/>
</dbReference>
<accession>A0A8H4J8H5</accession>
<dbReference type="GO" id="GO:0071949">
    <property type="term" value="F:FAD binding"/>
    <property type="evidence" value="ECO:0007669"/>
    <property type="project" value="InterPro"/>
</dbReference>
<evidence type="ECO:0000313" key="8">
    <source>
        <dbReference type="EMBL" id="KAF4313687.1"/>
    </source>
</evidence>
<keyword evidence="9" id="KW-1185">Reference proteome</keyword>
<comment type="cofactor">
    <cofactor evidence="1">
        <name>FAD</name>
        <dbReference type="ChEBI" id="CHEBI:57692"/>
    </cofactor>
</comment>
<dbReference type="Proteomes" id="UP000572817">
    <property type="component" value="Unassembled WGS sequence"/>
</dbReference>
<keyword evidence="4" id="KW-0274">FAD</keyword>
<dbReference type="InterPro" id="IPR016166">
    <property type="entry name" value="FAD-bd_PCMH"/>
</dbReference>
<dbReference type="InterPro" id="IPR036318">
    <property type="entry name" value="FAD-bd_PCMH-like_sf"/>
</dbReference>
<dbReference type="OrthoDB" id="9983560at2759"/>
<dbReference type="InterPro" id="IPR016169">
    <property type="entry name" value="FAD-bd_PCMH_sub2"/>
</dbReference>
<gene>
    <name evidence="8" type="ORF">GTA08_BOTSDO00899</name>
</gene>
<keyword evidence="5" id="KW-0560">Oxidoreductase</keyword>
<evidence type="ECO:0000256" key="4">
    <source>
        <dbReference type="ARBA" id="ARBA00022827"/>
    </source>
</evidence>
<keyword evidence="3" id="KW-0285">Flavoprotein</keyword>
<dbReference type="InterPro" id="IPR012951">
    <property type="entry name" value="BBE"/>
</dbReference>
<organism evidence="8 9">
    <name type="scientific">Botryosphaeria dothidea</name>
    <dbReference type="NCBI Taxonomy" id="55169"/>
    <lineage>
        <taxon>Eukaryota</taxon>
        <taxon>Fungi</taxon>
        <taxon>Dikarya</taxon>
        <taxon>Ascomycota</taxon>
        <taxon>Pezizomycotina</taxon>
        <taxon>Dothideomycetes</taxon>
        <taxon>Dothideomycetes incertae sedis</taxon>
        <taxon>Botryosphaeriales</taxon>
        <taxon>Botryosphaeriaceae</taxon>
        <taxon>Botryosphaeria</taxon>
    </lineage>
</organism>
<feature type="signal peptide" evidence="6">
    <location>
        <begin position="1"/>
        <end position="21"/>
    </location>
</feature>
<dbReference type="InterPro" id="IPR050416">
    <property type="entry name" value="FAD-linked_Oxidoreductase"/>
</dbReference>
<evidence type="ECO:0000256" key="3">
    <source>
        <dbReference type="ARBA" id="ARBA00022630"/>
    </source>
</evidence>
<name>A0A8H4J8H5_9PEZI</name>
<dbReference type="Pfam" id="PF08031">
    <property type="entry name" value="BBE"/>
    <property type="match status" value="1"/>
</dbReference>
<dbReference type="PROSITE" id="PS51387">
    <property type="entry name" value="FAD_PCMH"/>
    <property type="match status" value="1"/>
</dbReference>
<protein>
    <submittedName>
        <fullName evidence="8">FAD linked oxidase</fullName>
    </submittedName>
</protein>
<evidence type="ECO:0000256" key="6">
    <source>
        <dbReference type="SAM" id="SignalP"/>
    </source>
</evidence>
<dbReference type="Pfam" id="PF01565">
    <property type="entry name" value="FAD_binding_4"/>
    <property type="match status" value="1"/>
</dbReference>
<comment type="caution">
    <text evidence="8">The sequence shown here is derived from an EMBL/GenBank/DDBJ whole genome shotgun (WGS) entry which is preliminary data.</text>
</comment>
<dbReference type="Gene3D" id="3.30.465.10">
    <property type="match status" value="1"/>
</dbReference>
<feature type="chain" id="PRO_5034534398" evidence="6">
    <location>
        <begin position="22"/>
        <end position="612"/>
    </location>
</feature>